<dbReference type="Pfam" id="PF13513">
    <property type="entry name" value="HEAT_EZ"/>
    <property type="match status" value="1"/>
</dbReference>
<keyword evidence="10" id="KW-1185">Reference proteome</keyword>
<protein>
    <recommendedName>
        <fullName evidence="3">Hsp70 nucleotide exchange factor FES1</fullName>
    </recommendedName>
    <alternativeName>
        <fullName evidence="2">Hsp70 nucleotide exchange factor fes1</fullName>
    </alternativeName>
</protein>
<comment type="similarity">
    <text evidence="1">Belongs to the FES1 family.</text>
</comment>
<comment type="caution">
    <text evidence="9">The sequence shown here is derived from an EMBL/GenBank/DDBJ whole genome shotgun (WGS) entry which is preliminary data.</text>
</comment>
<evidence type="ECO:0000256" key="7">
    <source>
        <dbReference type="SAM" id="MobiDB-lite"/>
    </source>
</evidence>
<organism evidence="9 10">
    <name type="scientific">Paecilomyces lecythidis</name>
    <dbReference type="NCBI Taxonomy" id="3004212"/>
    <lineage>
        <taxon>Eukaryota</taxon>
        <taxon>Fungi</taxon>
        <taxon>Dikarya</taxon>
        <taxon>Ascomycota</taxon>
        <taxon>Pezizomycotina</taxon>
        <taxon>Eurotiomycetes</taxon>
        <taxon>Eurotiomycetidae</taxon>
        <taxon>Eurotiales</taxon>
        <taxon>Thermoascaceae</taxon>
        <taxon>Paecilomyces</taxon>
    </lineage>
</organism>
<dbReference type="Proteomes" id="UP001583193">
    <property type="component" value="Unassembled WGS sequence"/>
</dbReference>
<sequence>MDANMNNLLKWGIQNSSGTANSTTDNNASSGAGAPSTRGLDPQALAALLGGPSDADLMKEAMAALHSDEVDLDNKLIAFDNFEQLVETIDNANNMENLGLWTPLLELLKHEEKEMRKMAAWCVGTAVQNNEKAQDKLLVFNALPTLVEMSTTDPDEAVRRKAIYALSSAVRNYQPGMDEFVKHLPEGEGYPRGEKVDAGDMGTIDEIMNKLRERQADSA</sequence>
<dbReference type="InterPro" id="IPR013918">
    <property type="entry name" value="Nucleotide_exch_fac_Fes1"/>
</dbReference>
<dbReference type="EMBL" id="JAVDPF010000036">
    <property type="protein sequence ID" value="KAL1869026.1"/>
    <property type="molecule type" value="Genomic_DNA"/>
</dbReference>
<keyword evidence="5" id="KW-0810">Translation regulation</keyword>
<dbReference type="InterPro" id="IPR016024">
    <property type="entry name" value="ARM-type_fold"/>
</dbReference>
<feature type="domain" description="Nucleotide exchange factor Fes1" evidence="8">
    <location>
        <begin position="5"/>
        <end position="95"/>
    </location>
</feature>
<comment type="function">
    <text evidence="6">Functions as a nucleotide exchange factor (NEF) for Hsp70 chaperones which accelerates the release of ADP. Required for fully efficient Hsp70-mediated folding of proteins.</text>
</comment>
<gene>
    <name evidence="9" type="primary">FES1</name>
    <name evidence="9" type="ORF">Plec18167_008029</name>
</gene>
<dbReference type="PANTHER" id="PTHR19316">
    <property type="entry name" value="PROTEIN FOLDING REGULATOR"/>
    <property type="match status" value="1"/>
</dbReference>
<keyword evidence="4" id="KW-0677">Repeat</keyword>
<dbReference type="SUPFAM" id="SSF48371">
    <property type="entry name" value="ARM repeat"/>
    <property type="match status" value="1"/>
</dbReference>
<evidence type="ECO:0000256" key="2">
    <source>
        <dbReference type="ARBA" id="ARBA00015214"/>
    </source>
</evidence>
<dbReference type="InterPro" id="IPR011989">
    <property type="entry name" value="ARM-like"/>
</dbReference>
<evidence type="ECO:0000256" key="3">
    <source>
        <dbReference type="ARBA" id="ARBA00020719"/>
    </source>
</evidence>
<dbReference type="Gene3D" id="1.25.10.10">
    <property type="entry name" value="Leucine-rich Repeat Variant"/>
    <property type="match status" value="1"/>
</dbReference>
<feature type="region of interest" description="Disordered" evidence="7">
    <location>
        <begin position="14"/>
        <end position="37"/>
    </location>
</feature>
<name>A0ABR3WZB3_9EURO</name>
<proteinExistence type="inferred from homology"/>
<evidence type="ECO:0000259" key="8">
    <source>
        <dbReference type="Pfam" id="PF08609"/>
    </source>
</evidence>
<evidence type="ECO:0000256" key="4">
    <source>
        <dbReference type="ARBA" id="ARBA00022737"/>
    </source>
</evidence>
<evidence type="ECO:0000256" key="6">
    <source>
        <dbReference type="ARBA" id="ARBA00024912"/>
    </source>
</evidence>
<accession>A0ABR3WZB3</accession>
<dbReference type="PANTHER" id="PTHR19316:SF18">
    <property type="entry name" value="HSP70-BINDING PROTEIN 1"/>
    <property type="match status" value="1"/>
</dbReference>
<dbReference type="InterPro" id="IPR050693">
    <property type="entry name" value="Hsp70_NEF-Inhibitors"/>
</dbReference>
<evidence type="ECO:0000313" key="9">
    <source>
        <dbReference type="EMBL" id="KAL1869026.1"/>
    </source>
</evidence>
<dbReference type="Pfam" id="PF08609">
    <property type="entry name" value="Fes1"/>
    <property type="match status" value="1"/>
</dbReference>
<evidence type="ECO:0000313" key="10">
    <source>
        <dbReference type="Proteomes" id="UP001583193"/>
    </source>
</evidence>
<reference evidence="9 10" key="1">
    <citation type="journal article" date="2024" name="IMA Fungus">
        <title>IMA Genome - F19 : A genome assembly and annotation guide to empower mycologists, including annotated draft genome sequences of Ceratocystis pirilliformis, Diaporthe australafricana, Fusarium ophioides, Paecilomyces lecythidis, and Sporothrix stenoceras.</title>
        <authorList>
            <person name="Aylward J."/>
            <person name="Wilson A.M."/>
            <person name="Visagie C.M."/>
            <person name="Spraker J."/>
            <person name="Barnes I."/>
            <person name="Buitendag C."/>
            <person name="Ceriani C."/>
            <person name="Del Mar Angel L."/>
            <person name="du Plessis D."/>
            <person name="Fuchs T."/>
            <person name="Gasser K."/>
            <person name="Kramer D."/>
            <person name="Li W."/>
            <person name="Munsamy K."/>
            <person name="Piso A."/>
            <person name="Price J.L."/>
            <person name="Sonnekus B."/>
            <person name="Thomas C."/>
            <person name="van der Nest A."/>
            <person name="van Dijk A."/>
            <person name="van Heerden A."/>
            <person name="van Vuuren N."/>
            <person name="Yilmaz N."/>
            <person name="Duong T.A."/>
            <person name="van der Merwe N.A."/>
            <person name="Wingfield M.J."/>
            <person name="Wingfield B.D."/>
        </authorList>
    </citation>
    <scope>NUCLEOTIDE SEQUENCE [LARGE SCALE GENOMIC DNA]</scope>
    <source>
        <strain evidence="9 10">CMW 18167</strain>
    </source>
</reference>
<evidence type="ECO:0000256" key="1">
    <source>
        <dbReference type="ARBA" id="ARBA00011045"/>
    </source>
</evidence>
<feature type="compositionally biased region" description="Polar residues" evidence="7">
    <location>
        <begin position="14"/>
        <end position="30"/>
    </location>
</feature>
<evidence type="ECO:0000256" key="5">
    <source>
        <dbReference type="ARBA" id="ARBA00022845"/>
    </source>
</evidence>